<organism evidence="1 2">
    <name type="scientific">Wuchereria bancrofti</name>
    <dbReference type="NCBI Taxonomy" id="6293"/>
    <lineage>
        <taxon>Eukaryota</taxon>
        <taxon>Metazoa</taxon>
        <taxon>Ecdysozoa</taxon>
        <taxon>Nematoda</taxon>
        <taxon>Chromadorea</taxon>
        <taxon>Rhabditida</taxon>
        <taxon>Spirurina</taxon>
        <taxon>Spiruromorpha</taxon>
        <taxon>Filarioidea</taxon>
        <taxon>Onchocercidae</taxon>
        <taxon>Wuchereria</taxon>
    </lineage>
</organism>
<gene>
    <name evidence="1" type="ORF">WUBG_18400</name>
</gene>
<evidence type="ECO:0000313" key="1">
    <source>
        <dbReference type="EMBL" id="EJW70694.1"/>
    </source>
</evidence>
<protein>
    <submittedName>
        <fullName evidence="1">Uncharacterized protein</fullName>
    </submittedName>
</protein>
<evidence type="ECO:0000313" key="2">
    <source>
        <dbReference type="Proteomes" id="UP000004810"/>
    </source>
</evidence>
<accession>J9E5S0</accession>
<name>J9E5S0_WUCBA</name>
<dbReference type="AlphaFoldDB" id="J9E5S0"/>
<sequence>MYHVKRNKTIELRSVKVSRYPVATSPDIDYCHLLIERQFLAGTTVLRFKNFSSSENSFWKPNSRCLDTESYVLVTGD</sequence>
<reference evidence="2" key="1">
    <citation type="submission" date="2012-08" db="EMBL/GenBank/DDBJ databases">
        <title>The Genome Sequence of Wuchereria bancrofti.</title>
        <authorList>
            <person name="Nutman T.B."/>
            <person name="Fink D.L."/>
            <person name="Russ C."/>
            <person name="Young S."/>
            <person name="Zeng Q."/>
            <person name="Koehrsen M."/>
            <person name="Alvarado L."/>
            <person name="Berlin A."/>
            <person name="Chapman S.B."/>
            <person name="Chen Z."/>
            <person name="Freedman E."/>
            <person name="Gellesch M."/>
            <person name="Goldberg J."/>
            <person name="Griggs A."/>
            <person name="Gujja S."/>
            <person name="Heilman E.R."/>
            <person name="Heiman D."/>
            <person name="Hepburn T."/>
            <person name="Howarth C."/>
            <person name="Jen D."/>
            <person name="Larson L."/>
            <person name="Lewis B."/>
            <person name="Mehta T."/>
            <person name="Park D."/>
            <person name="Pearson M."/>
            <person name="Roberts A."/>
            <person name="Saif S."/>
            <person name="Shea T."/>
            <person name="Shenoy N."/>
            <person name="Sisk P."/>
            <person name="Stolte C."/>
            <person name="Sykes S."/>
            <person name="Walk T."/>
            <person name="White J."/>
            <person name="Yandava C."/>
            <person name="Haas B."/>
            <person name="Henn M.R."/>
            <person name="Nusbaum C."/>
            <person name="Birren B."/>
        </authorList>
    </citation>
    <scope>NUCLEOTIDE SEQUENCE [LARGE SCALE GENOMIC DNA]</scope>
    <source>
        <strain evidence="2">NA</strain>
    </source>
</reference>
<proteinExistence type="predicted"/>
<comment type="caution">
    <text evidence="1">The sequence shown here is derived from an EMBL/GenBank/DDBJ whole genome shotgun (WGS) entry which is preliminary data.</text>
</comment>
<dbReference type="EMBL" id="ADBV01020857">
    <property type="protein sequence ID" value="EJW70694.1"/>
    <property type="molecule type" value="Genomic_DNA"/>
</dbReference>
<dbReference type="Proteomes" id="UP000004810">
    <property type="component" value="Unassembled WGS sequence"/>
</dbReference>